<comment type="function">
    <text evidence="8">S-adenosyl-L-methionine-dependent guanine N(1)-methyltransferase that catalyzes the formation of N(1)-methylguanine at position 9 (m1G9) in tRNAs. Probably not able to catalyze formation of N(1)-methyladenine at position 9 (m1A9) in tRNAs.</text>
</comment>
<dbReference type="GeneID" id="100372515"/>
<dbReference type="InterPro" id="IPR038459">
    <property type="entry name" value="MT_TRM10-typ_sf"/>
</dbReference>
<dbReference type="PANTHER" id="PTHR13563:SF19">
    <property type="entry name" value="TRNA METHYLTRANSFERASE 10 HOMOLOG B"/>
    <property type="match status" value="1"/>
</dbReference>
<evidence type="ECO:0000256" key="4">
    <source>
        <dbReference type="ARBA" id="ARBA00023054"/>
    </source>
</evidence>
<dbReference type="InterPro" id="IPR028564">
    <property type="entry name" value="MT_TRM10-typ"/>
</dbReference>
<proteinExistence type="predicted"/>
<dbReference type="RefSeq" id="XP_002733279.1">
    <property type="nucleotide sequence ID" value="XM_002733233.2"/>
</dbReference>
<evidence type="ECO:0000256" key="5">
    <source>
        <dbReference type="ARBA" id="ARBA00035688"/>
    </source>
</evidence>
<keyword evidence="2" id="KW-0808">Transferase</keyword>
<reference evidence="11" key="1">
    <citation type="submission" date="2025-08" db="UniProtKB">
        <authorList>
            <consortium name="RefSeq"/>
        </authorList>
    </citation>
    <scope>IDENTIFICATION</scope>
    <source>
        <tissue evidence="11">Testes</tissue>
    </source>
</reference>
<evidence type="ECO:0000256" key="8">
    <source>
        <dbReference type="ARBA" id="ARBA00045240"/>
    </source>
</evidence>
<evidence type="ECO:0000256" key="2">
    <source>
        <dbReference type="ARBA" id="ARBA00022679"/>
    </source>
</evidence>
<dbReference type="CDD" id="cd18100">
    <property type="entry name" value="Trm10euk_B"/>
    <property type="match status" value="1"/>
</dbReference>
<name>A0ABM0GMM7_SACKO</name>
<feature type="domain" description="SAM-dependent MTase TRM10-type" evidence="9">
    <location>
        <begin position="103"/>
        <end position="299"/>
    </location>
</feature>
<evidence type="ECO:0000256" key="7">
    <source>
        <dbReference type="ARBA" id="ARBA00035725"/>
    </source>
</evidence>
<evidence type="ECO:0000256" key="1">
    <source>
        <dbReference type="ARBA" id="ARBA00022603"/>
    </source>
</evidence>
<evidence type="ECO:0000259" key="9">
    <source>
        <dbReference type="PROSITE" id="PS51675"/>
    </source>
</evidence>
<keyword evidence="4" id="KW-0175">Coiled coil</keyword>
<sequence length="321" mass="36924">MAESSILEDCDSSIQDEQTTIQSSCKLSKKAEKRLKKYQAIVQLKKLKRKEKKERRRARKREEKVCDCNDGDDEVGQSTEVLKGNTAHTEKGKETKRDRCRMIRTRLKNAMKDGLCICIDCGFEKNMDKKEICKLSQQLGRLYGSNRQAQKPFHVYFTNLDTEGTIYKECVRVNCGFEDYIIDKVENSHFDIFRKDEIVYLSPDSSNVLETLDPDKVYIIGGLVDESPQKNVTLSNADVNEIYTAHLPIAEYMEKTDGKFSYSKILAINQVFDILLTYHNTGDWREALLTGVPARKGYVLKEYETGNETETTILQYSKLTL</sequence>
<keyword evidence="10" id="KW-1185">Reference proteome</keyword>
<dbReference type="Gene3D" id="3.40.1280.30">
    <property type="match status" value="1"/>
</dbReference>
<protein>
    <recommendedName>
        <fullName evidence="5">tRNA methyltransferase 10 homolog B</fullName>
    </recommendedName>
    <alternativeName>
        <fullName evidence="6">RNA (guanine-9-)-methyltransferase domain-containing protein 3</fullName>
    </alternativeName>
    <alternativeName>
        <fullName evidence="7">tRNA (guanine(9)-N(1))-methyltransferase TRMT10B</fullName>
    </alternativeName>
</protein>
<keyword evidence="3" id="KW-0949">S-adenosyl-L-methionine</keyword>
<accession>A0ABM0GMM7</accession>
<evidence type="ECO:0000313" key="10">
    <source>
        <dbReference type="Proteomes" id="UP000694865"/>
    </source>
</evidence>
<dbReference type="PANTHER" id="PTHR13563">
    <property type="entry name" value="TRNA (GUANINE-9-) METHYLTRANSFERASE"/>
    <property type="match status" value="1"/>
</dbReference>
<evidence type="ECO:0000313" key="11">
    <source>
        <dbReference type="RefSeq" id="XP_002733279.1"/>
    </source>
</evidence>
<dbReference type="Proteomes" id="UP000694865">
    <property type="component" value="Unplaced"/>
</dbReference>
<dbReference type="InterPro" id="IPR047911">
    <property type="entry name" value="Trm10_B_MTase_dom"/>
</dbReference>
<dbReference type="PROSITE" id="PS51675">
    <property type="entry name" value="SAM_MT_TRM10"/>
    <property type="match status" value="1"/>
</dbReference>
<gene>
    <name evidence="11" type="primary">LOC100372515</name>
</gene>
<evidence type="ECO:0000256" key="3">
    <source>
        <dbReference type="ARBA" id="ARBA00022691"/>
    </source>
</evidence>
<organism evidence="10 11">
    <name type="scientific">Saccoglossus kowalevskii</name>
    <name type="common">Acorn worm</name>
    <dbReference type="NCBI Taxonomy" id="10224"/>
    <lineage>
        <taxon>Eukaryota</taxon>
        <taxon>Metazoa</taxon>
        <taxon>Hemichordata</taxon>
        <taxon>Enteropneusta</taxon>
        <taxon>Harrimaniidae</taxon>
        <taxon>Saccoglossus</taxon>
    </lineage>
</organism>
<evidence type="ECO:0000256" key="6">
    <source>
        <dbReference type="ARBA" id="ARBA00035712"/>
    </source>
</evidence>
<keyword evidence="1" id="KW-0489">Methyltransferase</keyword>
<dbReference type="InterPro" id="IPR007356">
    <property type="entry name" value="tRNA_m1G_MeTrfase_euk"/>
</dbReference>